<protein>
    <submittedName>
        <fullName evidence="2">DUF1289 domain-containing protein</fullName>
    </submittedName>
</protein>
<feature type="compositionally biased region" description="Basic residues" evidence="1">
    <location>
        <begin position="69"/>
        <end position="80"/>
    </location>
</feature>
<reference evidence="2 3" key="1">
    <citation type="submission" date="2019-04" db="EMBL/GenBank/DDBJ databases">
        <title>Shimia ponticola sp. nov., isolated from seawater.</title>
        <authorList>
            <person name="Kim Y.-O."/>
            <person name="Yoon J.-H."/>
        </authorList>
    </citation>
    <scope>NUCLEOTIDE SEQUENCE [LARGE SCALE GENOMIC DNA]</scope>
    <source>
        <strain evidence="2 3">MYP11</strain>
    </source>
</reference>
<dbReference type="EMBL" id="SRKY01000001">
    <property type="protein sequence ID" value="THH38234.1"/>
    <property type="molecule type" value="Genomic_DNA"/>
</dbReference>
<gene>
    <name evidence="2" type="ORF">E4Z66_01265</name>
</gene>
<sequence>MVDKKSKDAVWTRNEIESPCVQVCVIHPETRLCVGCARSIDEIGGWSRMTPEARRDVMEDLPNRVAAPKTRRGGRAARVK</sequence>
<proteinExistence type="predicted"/>
<keyword evidence="3" id="KW-1185">Reference proteome</keyword>
<organism evidence="2 3">
    <name type="scientific">Aliishimia ponticola</name>
    <dbReference type="NCBI Taxonomy" id="2499833"/>
    <lineage>
        <taxon>Bacteria</taxon>
        <taxon>Pseudomonadati</taxon>
        <taxon>Pseudomonadota</taxon>
        <taxon>Alphaproteobacteria</taxon>
        <taxon>Rhodobacterales</taxon>
        <taxon>Paracoccaceae</taxon>
        <taxon>Aliishimia</taxon>
    </lineage>
</organism>
<dbReference type="Proteomes" id="UP000306602">
    <property type="component" value="Unassembled WGS sequence"/>
</dbReference>
<evidence type="ECO:0000313" key="3">
    <source>
        <dbReference type="Proteomes" id="UP000306602"/>
    </source>
</evidence>
<dbReference type="OrthoDB" id="9811423at2"/>
<dbReference type="InterPro" id="IPR010710">
    <property type="entry name" value="DUF1289"/>
</dbReference>
<dbReference type="RefSeq" id="WP_136461126.1">
    <property type="nucleotide sequence ID" value="NZ_SRKY01000001.1"/>
</dbReference>
<dbReference type="PANTHER" id="PTHR35175:SF2">
    <property type="entry name" value="DUF1289 DOMAIN-CONTAINING PROTEIN"/>
    <property type="match status" value="1"/>
</dbReference>
<evidence type="ECO:0000256" key="1">
    <source>
        <dbReference type="SAM" id="MobiDB-lite"/>
    </source>
</evidence>
<dbReference type="Pfam" id="PF06945">
    <property type="entry name" value="DUF1289"/>
    <property type="match status" value="1"/>
</dbReference>
<name>A0A4S4NF85_9RHOB</name>
<dbReference type="AlphaFoldDB" id="A0A4S4NF85"/>
<comment type="caution">
    <text evidence="2">The sequence shown here is derived from an EMBL/GenBank/DDBJ whole genome shotgun (WGS) entry which is preliminary data.</text>
</comment>
<dbReference type="PANTHER" id="PTHR35175">
    <property type="entry name" value="DUF1289 DOMAIN-CONTAINING PROTEIN"/>
    <property type="match status" value="1"/>
</dbReference>
<feature type="region of interest" description="Disordered" evidence="1">
    <location>
        <begin position="61"/>
        <end position="80"/>
    </location>
</feature>
<accession>A0A4S4NF85</accession>
<evidence type="ECO:0000313" key="2">
    <source>
        <dbReference type="EMBL" id="THH38234.1"/>
    </source>
</evidence>